<dbReference type="GO" id="GO:0006780">
    <property type="term" value="P:uroporphyrinogen III biosynthetic process"/>
    <property type="evidence" value="ECO:0007669"/>
    <property type="project" value="InterPro"/>
</dbReference>
<organism evidence="2 3">
    <name type="scientific">Acidipila rosea</name>
    <dbReference type="NCBI Taxonomy" id="768535"/>
    <lineage>
        <taxon>Bacteria</taxon>
        <taxon>Pseudomonadati</taxon>
        <taxon>Acidobacteriota</taxon>
        <taxon>Terriglobia</taxon>
        <taxon>Terriglobales</taxon>
        <taxon>Acidobacteriaceae</taxon>
        <taxon>Acidipila</taxon>
    </lineage>
</organism>
<feature type="domain" description="Tetrapyrrole biosynthesis uroporphyrinogen III synthase" evidence="1">
    <location>
        <begin position="22"/>
        <end position="251"/>
    </location>
</feature>
<evidence type="ECO:0000259" key="1">
    <source>
        <dbReference type="Pfam" id="PF02602"/>
    </source>
</evidence>
<dbReference type="PANTHER" id="PTHR40082:SF1">
    <property type="entry name" value="BLR5956 PROTEIN"/>
    <property type="match status" value="1"/>
</dbReference>
<dbReference type="Gene3D" id="3.40.50.10090">
    <property type="match status" value="2"/>
</dbReference>
<dbReference type="RefSeq" id="WP_131999119.1">
    <property type="nucleotide sequence ID" value="NZ_SMGK01000007.1"/>
</dbReference>
<accession>A0A4R1L032</accession>
<dbReference type="Pfam" id="PF02602">
    <property type="entry name" value="HEM4"/>
    <property type="match status" value="1"/>
</dbReference>
<dbReference type="InterPro" id="IPR003754">
    <property type="entry name" value="4pyrrol_synth_uPrphyn_synth"/>
</dbReference>
<proteinExistence type="predicted"/>
<dbReference type="CDD" id="cd06578">
    <property type="entry name" value="HemD"/>
    <property type="match status" value="1"/>
</dbReference>
<dbReference type="Proteomes" id="UP000295210">
    <property type="component" value="Unassembled WGS sequence"/>
</dbReference>
<reference evidence="2 3" key="1">
    <citation type="submission" date="2019-03" db="EMBL/GenBank/DDBJ databases">
        <title>Genomic Encyclopedia of Type Strains, Phase IV (KMG-IV): sequencing the most valuable type-strain genomes for metagenomic binning, comparative biology and taxonomic classification.</title>
        <authorList>
            <person name="Goeker M."/>
        </authorList>
    </citation>
    <scope>NUCLEOTIDE SEQUENCE [LARGE SCALE GENOMIC DNA]</scope>
    <source>
        <strain evidence="2 3">DSM 103428</strain>
    </source>
</reference>
<dbReference type="OrthoDB" id="9815856at2"/>
<dbReference type="AlphaFoldDB" id="A0A4R1L032"/>
<name>A0A4R1L032_9BACT</name>
<dbReference type="GO" id="GO:0004852">
    <property type="term" value="F:uroporphyrinogen-III synthase activity"/>
    <property type="evidence" value="ECO:0007669"/>
    <property type="project" value="InterPro"/>
</dbReference>
<dbReference type="InterPro" id="IPR039793">
    <property type="entry name" value="UROS/Hem4"/>
</dbReference>
<dbReference type="SUPFAM" id="SSF69618">
    <property type="entry name" value="HemD-like"/>
    <property type="match status" value="1"/>
</dbReference>
<dbReference type="InterPro" id="IPR036108">
    <property type="entry name" value="4pyrrol_syn_uPrphyn_synt_sf"/>
</dbReference>
<comment type="caution">
    <text evidence="2">The sequence shown here is derived from an EMBL/GenBank/DDBJ whole genome shotgun (WGS) entry which is preliminary data.</text>
</comment>
<sequence length="261" mass="27535">MSAGPLAGRRIVVTRARHQASALSAKLISLGAEVVELPAIEIVPPVSYAPLDNALSNLSKYQFLVVTSANTARVLVERSLVLGIDQAVFGSLGVVAIGSSTRQALENARIPVSMVPERYVGEALAAALKDKVKGSRVLLARASVARDVVPAELTRCGAVVDIVEAYRTVLPQESVIRLRELFAPDGKLPDAVTFTSSSTVSNFFRLLAEAGTRLGGQVKAVSIGPITSATLREHGWEPAAEASEHNVAGIIHATTELLLRS</sequence>
<evidence type="ECO:0000313" key="3">
    <source>
        <dbReference type="Proteomes" id="UP000295210"/>
    </source>
</evidence>
<gene>
    <name evidence="2" type="ORF">C7378_3328</name>
</gene>
<evidence type="ECO:0000313" key="2">
    <source>
        <dbReference type="EMBL" id="TCK70173.1"/>
    </source>
</evidence>
<protein>
    <submittedName>
        <fullName evidence="2">Uroporphyrinogen-III synthase</fullName>
    </submittedName>
</protein>
<dbReference type="PANTHER" id="PTHR40082">
    <property type="entry name" value="BLR5956 PROTEIN"/>
    <property type="match status" value="1"/>
</dbReference>
<keyword evidence="3" id="KW-1185">Reference proteome</keyword>
<dbReference type="EMBL" id="SMGK01000007">
    <property type="protein sequence ID" value="TCK70173.1"/>
    <property type="molecule type" value="Genomic_DNA"/>
</dbReference>